<evidence type="ECO:0000313" key="1">
    <source>
        <dbReference type="EMBL" id="KAJ5738030.1"/>
    </source>
</evidence>
<dbReference type="EMBL" id="JAQJAN010000002">
    <property type="protein sequence ID" value="KAJ5738030.1"/>
    <property type="molecule type" value="Genomic_DNA"/>
</dbReference>
<reference evidence="1" key="2">
    <citation type="submission" date="2023-01" db="EMBL/GenBank/DDBJ databases">
        <authorList>
            <person name="Petersen C."/>
        </authorList>
    </citation>
    <scope>NUCLEOTIDE SEQUENCE</scope>
    <source>
        <strain evidence="1">IBT 17514</strain>
    </source>
</reference>
<gene>
    <name evidence="1" type="ORF">N7493_001185</name>
</gene>
<dbReference type="Proteomes" id="UP001215712">
    <property type="component" value="Unassembled WGS sequence"/>
</dbReference>
<comment type="caution">
    <text evidence="1">The sequence shown here is derived from an EMBL/GenBank/DDBJ whole genome shotgun (WGS) entry which is preliminary data.</text>
</comment>
<keyword evidence="2" id="KW-1185">Reference proteome</keyword>
<dbReference type="AlphaFoldDB" id="A0AAD6MZK7"/>
<reference evidence="1" key="1">
    <citation type="journal article" date="2023" name="IMA Fungus">
        <title>Comparative genomic study of the Penicillium genus elucidates a diverse pangenome and 15 lateral gene transfer events.</title>
        <authorList>
            <person name="Petersen C."/>
            <person name="Sorensen T."/>
            <person name="Nielsen M.R."/>
            <person name="Sondergaard T.E."/>
            <person name="Sorensen J.L."/>
            <person name="Fitzpatrick D.A."/>
            <person name="Frisvad J.C."/>
            <person name="Nielsen K.L."/>
        </authorList>
    </citation>
    <scope>NUCLEOTIDE SEQUENCE</scope>
    <source>
        <strain evidence="1">IBT 17514</strain>
    </source>
</reference>
<name>A0AAD6MZK7_9EURO</name>
<accession>A0AAD6MZK7</accession>
<sequence>MTPPLRCYFPPENDSEIPAEITPKIDSTSTTEPPSQVNIRIPLLSDASHLWEEANVWLKEKDAKLIDAYKTSLLQEADAGPSDE</sequence>
<protein>
    <submittedName>
        <fullName evidence="1">Uncharacterized protein</fullName>
    </submittedName>
</protein>
<proteinExistence type="predicted"/>
<organism evidence="1 2">
    <name type="scientific">Penicillium malachiteum</name>
    <dbReference type="NCBI Taxonomy" id="1324776"/>
    <lineage>
        <taxon>Eukaryota</taxon>
        <taxon>Fungi</taxon>
        <taxon>Dikarya</taxon>
        <taxon>Ascomycota</taxon>
        <taxon>Pezizomycotina</taxon>
        <taxon>Eurotiomycetes</taxon>
        <taxon>Eurotiomycetidae</taxon>
        <taxon>Eurotiales</taxon>
        <taxon>Aspergillaceae</taxon>
        <taxon>Penicillium</taxon>
    </lineage>
</organism>
<evidence type="ECO:0000313" key="2">
    <source>
        <dbReference type="Proteomes" id="UP001215712"/>
    </source>
</evidence>